<protein>
    <submittedName>
        <fullName evidence="1">Cys-tRNA(Pro) deacylase</fullName>
    </submittedName>
</protein>
<dbReference type="Gene3D" id="3.90.960.10">
    <property type="entry name" value="YbaK/aminoacyl-tRNA synthetase-associated domain"/>
    <property type="match status" value="1"/>
</dbReference>
<accession>A0AAJ1R7V5</accession>
<dbReference type="Proteomes" id="UP001225933">
    <property type="component" value="Unassembled WGS sequence"/>
</dbReference>
<dbReference type="AlphaFoldDB" id="A0AAJ1R7V5"/>
<evidence type="ECO:0000313" key="1">
    <source>
        <dbReference type="EMBL" id="MDN4015314.1"/>
    </source>
</evidence>
<dbReference type="EMBL" id="JAUHGV010000285">
    <property type="protein sequence ID" value="MDN4015314.1"/>
    <property type="molecule type" value="Genomic_DNA"/>
</dbReference>
<evidence type="ECO:0000313" key="2">
    <source>
        <dbReference type="Proteomes" id="UP001225933"/>
    </source>
</evidence>
<gene>
    <name evidence="1" type="ORF">QX233_22960</name>
</gene>
<dbReference type="InterPro" id="IPR036754">
    <property type="entry name" value="YbaK/aa-tRNA-synt-asso_dom_sf"/>
</dbReference>
<comment type="caution">
    <text evidence="1">The sequence shown here is derived from an EMBL/GenBank/DDBJ whole genome shotgun (WGS) entry which is preliminary data.</text>
</comment>
<dbReference type="GO" id="GO:0002161">
    <property type="term" value="F:aminoacyl-tRNA deacylase activity"/>
    <property type="evidence" value="ECO:0007669"/>
    <property type="project" value="InterPro"/>
</dbReference>
<proteinExistence type="predicted"/>
<organism evidence="1 2">
    <name type="scientific">Chryseobacterium gambrini</name>
    <dbReference type="NCBI Taxonomy" id="373672"/>
    <lineage>
        <taxon>Bacteria</taxon>
        <taxon>Pseudomonadati</taxon>
        <taxon>Bacteroidota</taxon>
        <taxon>Flavobacteriia</taxon>
        <taxon>Flavobacteriales</taxon>
        <taxon>Weeksellaceae</taxon>
        <taxon>Chryseobacterium group</taxon>
        <taxon>Chryseobacterium</taxon>
    </lineage>
</organism>
<sequence length="38" mass="4410">MTPAILMLEKLNIPFTILSYEHDPKNTQFGYEAVEKLN</sequence>
<feature type="non-terminal residue" evidence="1">
    <location>
        <position position="38"/>
    </location>
</feature>
<reference evidence="1" key="1">
    <citation type="submission" date="2023-06" db="EMBL/GenBank/DDBJ databases">
        <title>Two Chryseobacterium gambrini strains from China.</title>
        <authorList>
            <person name="Zeng J."/>
            <person name="Wu Y."/>
        </authorList>
    </citation>
    <scope>NUCLEOTIDE SEQUENCE</scope>
    <source>
        <strain evidence="1">SQ219</strain>
    </source>
</reference>
<name>A0AAJ1R7V5_9FLAO</name>